<evidence type="ECO:0000256" key="6">
    <source>
        <dbReference type="ARBA" id="ARBA00022806"/>
    </source>
</evidence>
<keyword evidence="15" id="KW-1185">Reference proteome</keyword>
<keyword evidence="3 12" id="KW-0235">DNA replication</keyword>
<evidence type="ECO:0000256" key="4">
    <source>
        <dbReference type="ARBA" id="ARBA00022741"/>
    </source>
</evidence>
<feature type="domain" description="SF4 helicase" evidence="13">
    <location>
        <begin position="189"/>
        <end position="453"/>
    </location>
</feature>
<comment type="function">
    <text evidence="12">The main replicative DNA helicase, it participates in initiation and elongation during chromosome replication. Travels ahead of the DNA replisome, separating dsDNA into templates for DNA synthesis. A processive ATP-dependent 5'-3' DNA helicase it has DNA-dependent ATPase activity.</text>
</comment>
<sequence>MEKETKLTPYLGDLPQDLPYNLEAEQSVLGALLIDAQCIPTVLQYLKPESFYRQQHKDIFSIIVRMFIASESIDFVTILEQVCREEIFPTDQDAKIYLTQLVQIVPTTGNVEAYARIVKEKYCLRSLISTFEEVIGASREGNTDPNLLMDLAEQGIYDIRQGRDSSGFVHIKDVIIGTYDRLQRLGGEDRADYIGISTGYPLLDNVITGLNKSDLLVLAARPGMGKTAFALNLALNVAKLDKKVAIFSLEMSKEQLVERLIASEGLIASDHLRRGTISTDDWEKIAVATQKLSPLPVYLDDTAGIHIGEMKGKLRRLRDVSLVVIDYLQLMTGGDGKKRSDNRVQEVSEMTRALKIMAKEFNVPVIVLSQLSRGPESRQDRRPMLSDLRESGSIEQDADIVLFLYRDAYYNKESDSPGSAECIVAKNRHGETGTVAFGWDGEHTKFTNPEFGRDD</sequence>
<evidence type="ECO:0000256" key="3">
    <source>
        <dbReference type="ARBA" id="ARBA00022705"/>
    </source>
</evidence>
<evidence type="ECO:0000256" key="7">
    <source>
        <dbReference type="ARBA" id="ARBA00022840"/>
    </source>
</evidence>
<dbReference type="InterPro" id="IPR007693">
    <property type="entry name" value="DNA_helicase_DnaB-like_N"/>
</dbReference>
<dbReference type="InterPro" id="IPR036185">
    <property type="entry name" value="DNA_heli_DnaB-like_N_sf"/>
</dbReference>
<organism evidence="14 15">
    <name type="scientific">Yanshouia hominis</name>
    <dbReference type="NCBI Taxonomy" id="2763673"/>
    <lineage>
        <taxon>Bacteria</taxon>
        <taxon>Bacillati</taxon>
        <taxon>Bacillota</taxon>
        <taxon>Clostridia</taxon>
        <taxon>Eubacteriales</taxon>
        <taxon>Oscillospiraceae</taxon>
        <taxon>Yanshouia</taxon>
    </lineage>
</organism>
<dbReference type="PANTHER" id="PTHR30153">
    <property type="entry name" value="REPLICATIVE DNA HELICASE DNAB"/>
    <property type="match status" value="1"/>
</dbReference>
<gene>
    <name evidence="14" type="primary">dnaB</name>
    <name evidence="14" type="ORF">H8717_07360</name>
</gene>
<dbReference type="InterPro" id="IPR016136">
    <property type="entry name" value="DNA_helicase_N/primase_C"/>
</dbReference>
<reference evidence="14 15" key="1">
    <citation type="submission" date="2020-08" db="EMBL/GenBank/DDBJ databases">
        <title>Genome public.</title>
        <authorList>
            <person name="Liu C."/>
            <person name="Sun Q."/>
        </authorList>
    </citation>
    <scope>NUCLEOTIDE SEQUENCE [LARGE SCALE GENOMIC DNA]</scope>
    <source>
        <strain evidence="14 15">BX1</strain>
    </source>
</reference>
<dbReference type="Proteomes" id="UP000658131">
    <property type="component" value="Unassembled WGS sequence"/>
</dbReference>
<keyword evidence="7 12" id="KW-0067">ATP-binding</keyword>
<keyword evidence="9" id="KW-0413">Isomerase</keyword>
<dbReference type="GO" id="GO:0003678">
    <property type="term" value="F:DNA helicase activity"/>
    <property type="evidence" value="ECO:0007669"/>
    <property type="project" value="UniProtKB-EC"/>
</dbReference>
<evidence type="ECO:0000256" key="9">
    <source>
        <dbReference type="ARBA" id="ARBA00023235"/>
    </source>
</evidence>
<evidence type="ECO:0000256" key="11">
    <source>
        <dbReference type="NCBIfam" id="TIGR00665"/>
    </source>
</evidence>
<dbReference type="SUPFAM" id="SSF48024">
    <property type="entry name" value="N-terminal domain of DnaB helicase"/>
    <property type="match status" value="1"/>
</dbReference>
<dbReference type="InterPro" id="IPR007694">
    <property type="entry name" value="DNA_helicase_DnaB-like_C"/>
</dbReference>
<name>A0ABR7NIH0_9FIRM</name>
<dbReference type="InterPro" id="IPR027417">
    <property type="entry name" value="P-loop_NTPase"/>
</dbReference>
<dbReference type="EMBL" id="JACRTB010000009">
    <property type="protein sequence ID" value="MBC8576221.1"/>
    <property type="molecule type" value="Genomic_DNA"/>
</dbReference>
<evidence type="ECO:0000256" key="1">
    <source>
        <dbReference type="ARBA" id="ARBA00008428"/>
    </source>
</evidence>
<dbReference type="InterPro" id="IPR003593">
    <property type="entry name" value="AAA+_ATPase"/>
</dbReference>
<dbReference type="InterPro" id="IPR007692">
    <property type="entry name" value="DNA_helicase_DnaB"/>
</dbReference>
<evidence type="ECO:0000256" key="12">
    <source>
        <dbReference type="RuleBase" id="RU362085"/>
    </source>
</evidence>
<evidence type="ECO:0000256" key="2">
    <source>
        <dbReference type="ARBA" id="ARBA00022515"/>
    </source>
</evidence>
<dbReference type="Gene3D" id="1.10.860.10">
    <property type="entry name" value="DNAb Helicase, Chain A"/>
    <property type="match status" value="1"/>
</dbReference>
<dbReference type="SMART" id="SM00382">
    <property type="entry name" value="AAA"/>
    <property type="match status" value="1"/>
</dbReference>
<keyword evidence="8 12" id="KW-0238">DNA-binding</keyword>
<dbReference type="Gene3D" id="3.40.50.300">
    <property type="entry name" value="P-loop containing nucleotide triphosphate hydrolases"/>
    <property type="match status" value="1"/>
</dbReference>
<dbReference type="NCBIfam" id="TIGR00665">
    <property type="entry name" value="DnaB"/>
    <property type="match status" value="1"/>
</dbReference>
<evidence type="ECO:0000256" key="10">
    <source>
        <dbReference type="ARBA" id="ARBA00048954"/>
    </source>
</evidence>
<evidence type="ECO:0000256" key="8">
    <source>
        <dbReference type="ARBA" id="ARBA00023125"/>
    </source>
</evidence>
<comment type="catalytic activity">
    <reaction evidence="10 12">
        <text>ATP + H2O = ADP + phosphate + H(+)</text>
        <dbReference type="Rhea" id="RHEA:13065"/>
        <dbReference type="ChEBI" id="CHEBI:15377"/>
        <dbReference type="ChEBI" id="CHEBI:15378"/>
        <dbReference type="ChEBI" id="CHEBI:30616"/>
        <dbReference type="ChEBI" id="CHEBI:43474"/>
        <dbReference type="ChEBI" id="CHEBI:456216"/>
        <dbReference type="EC" id="5.6.2.3"/>
    </reaction>
</comment>
<dbReference type="EC" id="5.6.2.3" evidence="11 12"/>
<dbReference type="SUPFAM" id="SSF52540">
    <property type="entry name" value="P-loop containing nucleoside triphosphate hydrolases"/>
    <property type="match status" value="1"/>
</dbReference>
<accession>A0ABR7NIH0</accession>
<dbReference type="Pfam" id="PF00772">
    <property type="entry name" value="DnaB"/>
    <property type="match status" value="1"/>
</dbReference>
<proteinExistence type="inferred from homology"/>
<keyword evidence="6 12" id="KW-0347">Helicase</keyword>
<dbReference type="CDD" id="cd00984">
    <property type="entry name" value="DnaB_C"/>
    <property type="match status" value="1"/>
</dbReference>
<evidence type="ECO:0000313" key="15">
    <source>
        <dbReference type="Proteomes" id="UP000658131"/>
    </source>
</evidence>
<dbReference type="PANTHER" id="PTHR30153:SF2">
    <property type="entry name" value="REPLICATIVE DNA HELICASE"/>
    <property type="match status" value="1"/>
</dbReference>
<comment type="caution">
    <text evidence="14">The sequence shown here is derived from an EMBL/GenBank/DDBJ whole genome shotgun (WGS) entry which is preliminary data.</text>
</comment>
<evidence type="ECO:0000256" key="5">
    <source>
        <dbReference type="ARBA" id="ARBA00022801"/>
    </source>
</evidence>
<comment type="similarity">
    <text evidence="1 12">Belongs to the helicase family. DnaB subfamily.</text>
</comment>
<evidence type="ECO:0000313" key="14">
    <source>
        <dbReference type="EMBL" id="MBC8576221.1"/>
    </source>
</evidence>
<dbReference type="GO" id="GO:0016787">
    <property type="term" value="F:hydrolase activity"/>
    <property type="evidence" value="ECO:0007669"/>
    <property type="project" value="UniProtKB-KW"/>
</dbReference>
<dbReference type="Pfam" id="PF03796">
    <property type="entry name" value="DnaB_C"/>
    <property type="match status" value="1"/>
</dbReference>
<evidence type="ECO:0000259" key="13">
    <source>
        <dbReference type="PROSITE" id="PS51199"/>
    </source>
</evidence>
<protein>
    <recommendedName>
        <fullName evidence="11 12">Replicative DNA helicase</fullName>
        <ecNumber evidence="11 12">5.6.2.3</ecNumber>
    </recommendedName>
</protein>
<dbReference type="PROSITE" id="PS51199">
    <property type="entry name" value="SF4_HELICASE"/>
    <property type="match status" value="1"/>
</dbReference>
<keyword evidence="4 12" id="KW-0547">Nucleotide-binding</keyword>
<keyword evidence="5 12" id="KW-0378">Hydrolase</keyword>
<keyword evidence="2 12" id="KW-0639">Primosome</keyword>